<organism evidence="2 3">
    <name type="scientific">Solanum pinnatisectum</name>
    <name type="common">tansyleaf nightshade</name>
    <dbReference type="NCBI Taxonomy" id="50273"/>
    <lineage>
        <taxon>Eukaryota</taxon>
        <taxon>Viridiplantae</taxon>
        <taxon>Streptophyta</taxon>
        <taxon>Embryophyta</taxon>
        <taxon>Tracheophyta</taxon>
        <taxon>Spermatophyta</taxon>
        <taxon>Magnoliopsida</taxon>
        <taxon>eudicotyledons</taxon>
        <taxon>Gunneridae</taxon>
        <taxon>Pentapetalae</taxon>
        <taxon>asterids</taxon>
        <taxon>lamiids</taxon>
        <taxon>Solanales</taxon>
        <taxon>Solanaceae</taxon>
        <taxon>Solanoideae</taxon>
        <taxon>Solaneae</taxon>
        <taxon>Solanum</taxon>
    </lineage>
</organism>
<gene>
    <name evidence="2" type="ORF">R3W88_002983</name>
</gene>
<comment type="caution">
    <text evidence="2">The sequence shown here is derived from an EMBL/GenBank/DDBJ whole genome shotgun (WGS) entry which is preliminary data.</text>
</comment>
<evidence type="ECO:0000313" key="3">
    <source>
        <dbReference type="Proteomes" id="UP001311915"/>
    </source>
</evidence>
<reference evidence="2 3" key="1">
    <citation type="submission" date="2023-10" db="EMBL/GenBank/DDBJ databases">
        <title>Genome-Wide Identification Analysis in wild type Solanum Pinnatisectum Reveals Some Genes Defensing Phytophthora Infestans.</title>
        <authorList>
            <person name="Sun C."/>
        </authorList>
    </citation>
    <scope>NUCLEOTIDE SEQUENCE [LARGE SCALE GENOMIC DNA]</scope>
    <source>
        <strain evidence="2">LQN</strain>
        <tissue evidence="2">Leaf</tissue>
    </source>
</reference>
<protein>
    <submittedName>
        <fullName evidence="2">Uncharacterized protein</fullName>
    </submittedName>
</protein>
<evidence type="ECO:0000256" key="1">
    <source>
        <dbReference type="SAM" id="MobiDB-lite"/>
    </source>
</evidence>
<accession>A0AAV9MMQ1</accession>
<dbReference type="EMBL" id="JAWPEI010000001">
    <property type="protein sequence ID" value="KAK4739286.1"/>
    <property type="molecule type" value="Genomic_DNA"/>
</dbReference>
<sequence>MKRRSRRFSVAFRRTVYVQYKEPPSALHCYPIKPRNTPPNLFIGNGRRYGNVFFDENYNLVPEFPFWNCLLHHFNSSGPVDQPPEELFDEKKPKHLIPCCWTKVYLTYFYISSYIWVPKWRVPGGKSKEEQKKGWVLVRRDHPLSNRSQTDDNFTSYFGEVPPILDYFDCRTYPKNLQESSILSSHRQFNEHYQSHHHNNQLPTDQFVMNRPDVSPTSRHVFVDASTNGLNYVIDYSRCIVPRLHQSSYHSGREVVEQEHRQSRIDYPLPQVIRPAPYTLYDPRYADIGLPVDPYLRAMKLNPHFSMQKVTSEESSTTKRKRTDYACNRVPSLHQSSSHSGIEVVEPEHRQSRIDYPQAISPPFEPYDPRYAAMGLPMDPYLRAFKLNPNLGLAKPNE</sequence>
<evidence type="ECO:0000313" key="2">
    <source>
        <dbReference type="EMBL" id="KAK4739286.1"/>
    </source>
</evidence>
<dbReference type="AlphaFoldDB" id="A0AAV9MMQ1"/>
<name>A0AAV9MMQ1_9SOLN</name>
<proteinExistence type="predicted"/>
<keyword evidence="3" id="KW-1185">Reference proteome</keyword>
<dbReference type="Proteomes" id="UP001311915">
    <property type="component" value="Unassembled WGS sequence"/>
</dbReference>
<feature type="region of interest" description="Disordered" evidence="1">
    <location>
        <begin position="331"/>
        <end position="351"/>
    </location>
</feature>